<dbReference type="GO" id="GO:0004177">
    <property type="term" value="F:aminopeptidase activity"/>
    <property type="evidence" value="ECO:0007669"/>
    <property type="project" value="UniProtKB-EC"/>
</dbReference>
<dbReference type="InterPro" id="IPR000073">
    <property type="entry name" value="AB_hydrolase_1"/>
</dbReference>
<dbReference type="SUPFAM" id="SSF53474">
    <property type="entry name" value="alpha/beta-Hydrolases"/>
    <property type="match status" value="1"/>
</dbReference>
<comment type="similarity">
    <text evidence="1">Belongs to the peptidase S33 family.</text>
</comment>
<keyword evidence="2 4" id="KW-0378">Hydrolase</keyword>
<dbReference type="OrthoDB" id="9804723at2"/>
<gene>
    <name evidence="4" type="ORF">SAMN05444920_107401</name>
</gene>
<dbReference type="Proteomes" id="UP000236732">
    <property type="component" value="Unassembled WGS sequence"/>
</dbReference>
<evidence type="ECO:0000259" key="3">
    <source>
        <dbReference type="Pfam" id="PF00561"/>
    </source>
</evidence>
<sequence>MMTESLVRVSTDPVVDLFTARTTTAPGPALLVVHGGPDWDHTYLTEPLARLPRQVVFADLRGCGRSTRGLPDGAYTPDAATRDLVALLDALKIGEVDVLGFSYGGLIAQRLALARPVRRLAIASSSVLPVSTPDGRPRAERAAAMIPSATAVVLEEAGHMAHVDQPEAWLRAVAAFLGGKPG</sequence>
<dbReference type="AlphaFoldDB" id="A0A1H6E2M0"/>
<proteinExistence type="inferred from homology"/>
<evidence type="ECO:0000313" key="5">
    <source>
        <dbReference type="Proteomes" id="UP000236732"/>
    </source>
</evidence>
<dbReference type="InterPro" id="IPR050266">
    <property type="entry name" value="AB_hydrolase_sf"/>
</dbReference>
<protein>
    <submittedName>
        <fullName evidence="4">Alpha/beta hydrolase fold</fullName>
    </submittedName>
</protein>
<accession>A0A1H6E2M0</accession>
<dbReference type="InterPro" id="IPR002410">
    <property type="entry name" value="Peptidase_S33"/>
</dbReference>
<dbReference type="GO" id="GO:0016020">
    <property type="term" value="C:membrane"/>
    <property type="evidence" value="ECO:0007669"/>
    <property type="project" value="TreeGrafter"/>
</dbReference>
<name>A0A1H6E2M0_9ACTN</name>
<dbReference type="PRINTS" id="PR00793">
    <property type="entry name" value="PROAMNOPTASE"/>
</dbReference>
<reference evidence="4 5" key="1">
    <citation type="submission" date="2016-10" db="EMBL/GenBank/DDBJ databases">
        <authorList>
            <person name="de Groot N.N."/>
        </authorList>
    </citation>
    <scope>NUCLEOTIDE SEQUENCE [LARGE SCALE GENOMIC DNA]</scope>
    <source>
        <strain evidence="4 5">CGMCC 4.7037</strain>
    </source>
</reference>
<dbReference type="Pfam" id="PF00561">
    <property type="entry name" value="Abhydrolase_1"/>
    <property type="match status" value="1"/>
</dbReference>
<evidence type="ECO:0000256" key="1">
    <source>
        <dbReference type="ARBA" id="ARBA00010088"/>
    </source>
</evidence>
<dbReference type="GO" id="GO:0006508">
    <property type="term" value="P:proteolysis"/>
    <property type="evidence" value="ECO:0007669"/>
    <property type="project" value="InterPro"/>
</dbReference>
<dbReference type="PANTHER" id="PTHR43798:SF33">
    <property type="entry name" value="HYDROLASE, PUTATIVE (AFU_ORTHOLOGUE AFUA_2G14860)-RELATED"/>
    <property type="match status" value="1"/>
</dbReference>
<organism evidence="4 5">
    <name type="scientific">Nonomuraea solani</name>
    <dbReference type="NCBI Taxonomy" id="1144553"/>
    <lineage>
        <taxon>Bacteria</taxon>
        <taxon>Bacillati</taxon>
        <taxon>Actinomycetota</taxon>
        <taxon>Actinomycetes</taxon>
        <taxon>Streptosporangiales</taxon>
        <taxon>Streptosporangiaceae</taxon>
        <taxon>Nonomuraea</taxon>
    </lineage>
</organism>
<dbReference type="Gene3D" id="3.40.50.1820">
    <property type="entry name" value="alpha/beta hydrolase"/>
    <property type="match status" value="2"/>
</dbReference>
<evidence type="ECO:0000256" key="2">
    <source>
        <dbReference type="ARBA" id="ARBA00022801"/>
    </source>
</evidence>
<dbReference type="PANTHER" id="PTHR43798">
    <property type="entry name" value="MONOACYLGLYCEROL LIPASE"/>
    <property type="match status" value="1"/>
</dbReference>
<dbReference type="InterPro" id="IPR029058">
    <property type="entry name" value="AB_hydrolase_fold"/>
</dbReference>
<dbReference type="EMBL" id="FNVT01000007">
    <property type="protein sequence ID" value="SEG91958.1"/>
    <property type="molecule type" value="Genomic_DNA"/>
</dbReference>
<keyword evidence="5" id="KW-1185">Reference proteome</keyword>
<feature type="domain" description="AB hydrolase-1" evidence="3">
    <location>
        <begin position="28"/>
        <end position="125"/>
    </location>
</feature>
<dbReference type="RefSeq" id="WP_103958748.1">
    <property type="nucleotide sequence ID" value="NZ_FNVT01000007.1"/>
</dbReference>
<evidence type="ECO:0000313" key="4">
    <source>
        <dbReference type="EMBL" id="SEG91958.1"/>
    </source>
</evidence>